<accession>A0A2T1HPE1</accession>
<sequence length="260" mass="29164">MPRFAANLSMMFTEWEFLDRFAAAADAGFAAVEFLFPYEHPPEAVERRLRENSLTQALFNLWPGDWAAGERGIAALPGREAEFREKLERAAEYVEATGVRRVHLMSGLADPNDPAAQACFLGNLGLACERMGDLGADVLLEPINGRDMPGYFMNSFDSAAAIIRQAGRPNLKLQFDFYHRQILHGDVTMAFRELLPITGHVQIASVPSRHEPDGEELNYPFLFEEMDRLGYAGFVGCEYRPKAGTVEGLGWFAKWRRKAT</sequence>
<dbReference type="FunFam" id="3.20.20.150:FF:000007">
    <property type="entry name" value="Hydroxypyruvate isomerase"/>
    <property type="match status" value="1"/>
</dbReference>
<protein>
    <submittedName>
        <fullName evidence="5">Hydroxypyruvate isomerase</fullName>
    </submittedName>
</protein>
<proteinExistence type="inferred from homology"/>
<dbReference type="RefSeq" id="WP_106338591.1">
    <property type="nucleotide sequence ID" value="NZ_PVZS01000024.1"/>
</dbReference>
<dbReference type="InterPro" id="IPR026040">
    <property type="entry name" value="HyI-like"/>
</dbReference>
<dbReference type="AlphaFoldDB" id="A0A2T1HPE1"/>
<dbReference type="PANTHER" id="PTHR43489:SF6">
    <property type="entry name" value="HYDROXYPYRUVATE ISOMERASE-RELATED"/>
    <property type="match status" value="1"/>
</dbReference>
<dbReference type="NCBIfam" id="NF043033">
    <property type="entry name" value="OxoTetrIsom"/>
    <property type="match status" value="1"/>
</dbReference>
<keyword evidence="5" id="KW-0670">Pyruvate</keyword>
<dbReference type="EMBL" id="PVZS01000024">
    <property type="protein sequence ID" value="PSC03503.1"/>
    <property type="molecule type" value="Genomic_DNA"/>
</dbReference>
<comment type="caution">
    <text evidence="5">The sequence shown here is derived from an EMBL/GenBank/DDBJ whole genome shotgun (WGS) entry which is preliminary data.</text>
</comment>
<name>A0A2T1HPE1_9HYPH</name>
<dbReference type="Proteomes" id="UP000239772">
    <property type="component" value="Unassembled WGS sequence"/>
</dbReference>
<gene>
    <name evidence="5" type="ORF">SLNSH_18495</name>
</gene>
<dbReference type="Pfam" id="PF01261">
    <property type="entry name" value="AP_endonuc_2"/>
    <property type="match status" value="1"/>
</dbReference>
<feature type="active site" description="Proton donor/acceptor" evidence="3">
    <location>
        <position position="238"/>
    </location>
</feature>
<feature type="domain" description="Xylose isomerase-like TIM barrel" evidence="4">
    <location>
        <begin position="21"/>
        <end position="254"/>
    </location>
</feature>
<evidence type="ECO:0000256" key="1">
    <source>
        <dbReference type="ARBA" id="ARBA00023235"/>
    </source>
</evidence>
<dbReference type="InterPro" id="IPR013022">
    <property type="entry name" value="Xyl_isomerase-like_TIM-brl"/>
</dbReference>
<dbReference type="InterPro" id="IPR036237">
    <property type="entry name" value="Xyl_isomerase-like_sf"/>
</dbReference>
<feature type="active site" description="Proton donor/acceptor" evidence="3">
    <location>
        <position position="141"/>
    </location>
</feature>
<organism evidence="5 6">
    <name type="scientific">Alsobacter soli</name>
    <dbReference type="NCBI Taxonomy" id="2109933"/>
    <lineage>
        <taxon>Bacteria</taxon>
        <taxon>Pseudomonadati</taxon>
        <taxon>Pseudomonadota</taxon>
        <taxon>Alphaproteobacteria</taxon>
        <taxon>Hyphomicrobiales</taxon>
        <taxon>Alsobacteraceae</taxon>
        <taxon>Alsobacter</taxon>
    </lineage>
</organism>
<dbReference type="InterPro" id="IPR050417">
    <property type="entry name" value="Sugar_Epim/Isomerase"/>
</dbReference>
<dbReference type="PANTHER" id="PTHR43489">
    <property type="entry name" value="ISOMERASE"/>
    <property type="match status" value="1"/>
</dbReference>
<dbReference type="SUPFAM" id="SSF51658">
    <property type="entry name" value="Xylose isomerase-like"/>
    <property type="match status" value="1"/>
</dbReference>
<evidence type="ECO:0000256" key="2">
    <source>
        <dbReference type="PIRNR" id="PIRNR006241"/>
    </source>
</evidence>
<reference evidence="6" key="1">
    <citation type="submission" date="2018-03" db="EMBL/GenBank/DDBJ databases">
        <authorList>
            <person name="Sun L."/>
            <person name="Liu H."/>
            <person name="Chen W."/>
            <person name="Huang K."/>
            <person name="Liu W."/>
            <person name="Gao X."/>
        </authorList>
    </citation>
    <scope>NUCLEOTIDE SEQUENCE [LARGE SCALE GENOMIC DNA]</scope>
    <source>
        <strain evidence="6">SH9</strain>
    </source>
</reference>
<dbReference type="Gene3D" id="3.20.20.150">
    <property type="entry name" value="Divalent-metal-dependent TIM barrel enzymes"/>
    <property type="match status" value="1"/>
</dbReference>
<dbReference type="InterPro" id="IPR053398">
    <property type="entry name" value="HPT_OtnI_isomerases"/>
</dbReference>
<dbReference type="OrthoDB" id="9786584at2"/>
<dbReference type="GO" id="GO:0008903">
    <property type="term" value="F:hydroxypyruvate isomerase activity"/>
    <property type="evidence" value="ECO:0007669"/>
    <property type="project" value="TreeGrafter"/>
</dbReference>
<keyword evidence="1 2" id="KW-0413">Isomerase</keyword>
<evidence type="ECO:0000313" key="6">
    <source>
        <dbReference type="Proteomes" id="UP000239772"/>
    </source>
</evidence>
<evidence type="ECO:0000313" key="5">
    <source>
        <dbReference type="EMBL" id="PSC03503.1"/>
    </source>
</evidence>
<comment type="similarity">
    <text evidence="2">Belongs to the hyi family.</text>
</comment>
<dbReference type="PIRSF" id="PIRSF006241">
    <property type="entry name" value="HyI"/>
    <property type="match status" value="1"/>
</dbReference>
<keyword evidence="6" id="KW-1185">Reference proteome</keyword>
<evidence type="ECO:0000256" key="3">
    <source>
        <dbReference type="PIRSR" id="PIRSR006241-50"/>
    </source>
</evidence>
<dbReference type="GO" id="GO:0046487">
    <property type="term" value="P:glyoxylate metabolic process"/>
    <property type="evidence" value="ECO:0007669"/>
    <property type="project" value="TreeGrafter"/>
</dbReference>
<evidence type="ECO:0000259" key="4">
    <source>
        <dbReference type="Pfam" id="PF01261"/>
    </source>
</evidence>